<accession>A0A8S0PQD9</accession>
<name>A0A8S0PQD9_OLEEU</name>
<protein>
    <submittedName>
        <fullName evidence="1">Uncharacterized protein</fullName>
    </submittedName>
</protein>
<keyword evidence="2" id="KW-1185">Reference proteome</keyword>
<evidence type="ECO:0000313" key="2">
    <source>
        <dbReference type="Proteomes" id="UP000594638"/>
    </source>
</evidence>
<proteinExistence type="predicted"/>
<comment type="caution">
    <text evidence="1">The sequence shown here is derived from an EMBL/GenBank/DDBJ whole genome shotgun (WGS) entry which is preliminary data.</text>
</comment>
<gene>
    <name evidence="1" type="ORF">OLEA9_A083436</name>
</gene>
<dbReference type="AlphaFoldDB" id="A0A8S0PQD9"/>
<dbReference type="Gramene" id="OE9A083436T1">
    <property type="protein sequence ID" value="OE9A083436C1"/>
    <property type="gene ID" value="OE9A083436"/>
</dbReference>
<organism evidence="1 2">
    <name type="scientific">Olea europaea subsp. europaea</name>
    <dbReference type="NCBI Taxonomy" id="158383"/>
    <lineage>
        <taxon>Eukaryota</taxon>
        <taxon>Viridiplantae</taxon>
        <taxon>Streptophyta</taxon>
        <taxon>Embryophyta</taxon>
        <taxon>Tracheophyta</taxon>
        <taxon>Spermatophyta</taxon>
        <taxon>Magnoliopsida</taxon>
        <taxon>eudicotyledons</taxon>
        <taxon>Gunneridae</taxon>
        <taxon>Pentapetalae</taxon>
        <taxon>asterids</taxon>
        <taxon>lamiids</taxon>
        <taxon>Lamiales</taxon>
        <taxon>Oleaceae</taxon>
        <taxon>Oleeae</taxon>
        <taxon>Olea</taxon>
    </lineage>
</organism>
<evidence type="ECO:0000313" key="1">
    <source>
        <dbReference type="EMBL" id="CAA2954914.1"/>
    </source>
</evidence>
<dbReference type="EMBL" id="CACTIH010000130">
    <property type="protein sequence ID" value="CAA2954914.1"/>
    <property type="molecule type" value="Genomic_DNA"/>
</dbReference>
<dbReference type="Proteomes" id="UP000594638">
    <property type="component" value="Unassembled WGS sequence"/>
</dbReference>
<sequence>MCRPCPGPVLAATETQPIFRHFYAVCGHGVYAMSGTRLDRDRDAALFSSISRQSVGMACRQCSGCFPATLGTKADFQPNEGSMAVHEIRCAGHVQVAAGTQPNFQAFLGTFGHDVQAMSGMRPGHGHVREASWPQQGWRLIFRHIFAVSGTRCVGHLQDATGTYLEFQDAIGIHSDFHVFLVNFLDTMCRQCLGRIRAAAGMQSDFQTFLGNVQDASGQLQGCSLIFRPYPRRVMATTGMETNFQAFFFSFWDTVFFGHGIQAMSGMPPGRAGMGPDFKAFLESFWARCAGHVRDASWPGQGRSLIFRQFLAVFGHDVPAMSGTPPGQAVFGYGVLAKSGKHPDSDRDAG</sequence>
<reference evidence="1 2" key="1">
    <citation type="submission" date="2019-12" db="EMBL/GenBank/DDBJ databases">
        <authorList>
            <person name="Alioto T."/>
            <person name="Alioto T."/>
            <person name="Gomez Garrido J."/>
        </authorList>
    </citation>
    <scope>NUCLEOTIDE SEQUENCE [LARGE SCALE GENOMIC DNA]</scope>
</reference>